<keyword evidence="1" id="KW-0496">Mitochondrion</keyword>
<dbReference type="CDD" id="cd02440">
    <property type="entry name" value="AdoMet_MTases"/>
    <property type="match status" value="1"/>
</dbReference>
<evidence type="ECO:0000259" key="3">
    <source>
        <dbReference type="Pfam" id="PF13649"/>
    </source>
</evidence>
<dbReference type="PANTHER" id="PTHR28055">
    <property type="entry name" value="ALTERED INHERITANCE OF MITOCHONDRIA PROTEIN 41, MITOCHONDRIAL"/>
    <property type="match status" value="1"/>
</dbReference>
<reference evidence="4 5" key="1">
    <citation type="journal article" date="2024" name="IMA Fungus">
        <title>IMA Genome - F19 : A genome assembly and annotation guide to empower mycologists, including annotated draft genome sequences of Ceratocystis pirilliformis, Diaporthe australafricana, Fusarium ophioides, Paecilomyces lecythidis, and Sporothrix stenoceras.</title>
        <authorList>
            <person name="Aylward J."/>
            <person name="Wilson A.M."/>
            <person name="Visagie C.M."/>
            <person name="Spraker J."/>
            <person name="Barnes I."/>
            <person name="Buitendag C."/>
            <person name="Ceriani C."/>
            <person name="Del Mar Angel L."/>
            <person name="du Plessis D."/>
            <person name="Fuchs T."/>
            <person name="Gasser K."/>
            <person name="Kramer D."/>
            <person name="Li W."/>
            <person name="Munsamy K."/>
            <person name="Piso A."/>
            <person name="Price J.L."/>
            <person name="Sonnekus B."/>
            <person name="Thomas C."/>
            <person name="van der Nest A."/>
            <person name="van Dijk A."/>
            <person name="van Heerden A."/>
            <person name="van Vuuren N."/>
            <person name="Yilmaz N."/>
            <person name="Duong T.A."/>
            <person name="van der Merwe N.A."/>
            <person name="Wingfield M.J."/>
            <person name="Wingfield B.D."/>
        </authorList>
    </citation>
    <scope>NUCLEOTIDE SEQUENCE [LARGE SCALE GENOMIC DNA]</scope>
    <source>
        <strain evidence="4 5">CMW 12675</strain>
    </source>
</reference>
<dbReference type="Gene3D" id="1.10.10.410">
    <property type="match status" value="1"/>
</dbReference>
<dbReference type="PANTHER" id="PTHR28055:SF1">
    <property type="entry name" value="ALTERED INHERITANCE OF MITOCHONDRIA PROTEIN 41, MITOCHONDRIAL"/>
    <property type="match status" value="1"/>
</dbReference>
<dbReference type="Pfam" id="PF09424">
    <property type="entry name" value="YqeY"/>
    <property type="match status" value="1"/>
</dbReference>
<dbReference type="InterPro" id="IPR023168">
    <property type="entry name" value="GatB_Yqey_C_2"/>
</dbReference>
<dbReference type="Proteomes" id="UP001583280">
    <property type="component" value="Unassembled WGS sequence"/>
</dbReference>
<evidence type="ECO:0000256" key="1">
    <source>
        <dbReference type="RuleBase" id="RU365099"/>
    </source>
</evidence>
<dbReference type="InterPro" id="IPR003789">
    <property type="entry name" value="Asn/Gln_tRNA_amidoTrase-B-like"/>
</dbReference>
<evidence type="ECO:0000256" key="2">
    <source>
        <dbReference type="SAM" id="MobiDB-lite"/>
    </source>
</evidence>
<gene>
    <name evidence="1" type="primary">AIM41</name>
    <name evidence="4" type="ORF">Cpir12675_002307</name>
</gene>
<protein>
    <recommendedName>
        <fullName evidence="1">Altered inheritance of mitochondria protein 41</fullName>
    </recommendedName>
</protein>
<dbReference type="InterPro" id="IPR019004">
    <property type="entry name" value="YqeY/Aim41"/>
</dbReference>
<keyword evidence="5" id="KW-1185">Reference proteome</keyword>
<name>A0ABR3ZAB4_9PEZI</name>
<comment type="subcellular location">
    <subcellularLocation>
        <location evidence="1">Mitochondrion</location>
    </subcellularLocation>
</comment>
<feature type="domain" description="Methyltransferase" evidence="3">
    <location>
        <begin position="100"/>
        <end position="191"/>
    </location>
</feature>
<feature type="region of interest" description="Disordered" evidence="2">
    <location>
        <begin position="1"/>
        <end position="35"/>
    </location>
</feature>
<proteinExistence type="inferred from homology"/>
<evidence type="ECO:0000313" key="5">
    <source>
        <dbReference type="Proteomes" id="UP001583280"/>
    </source>
</evidence>
<comment type="similarity">
    <text evidence="1">Belongs to the AIM41 family.</text>
</comment>
<dbReference type="InterPro" id="IPR041698">
    <property type="entry name" value="Methyltransf_25"/>
</dbReference>
<dbReference type="InterPro" id="IPR042184">
    <property type="entry name" value="YqeY/Aim41_N"/>
</dbReference>
<sequence length="526" mass="58324">MLPLHNTMSENPYDPDPYELGAPISPRSDGSPAGSDDSLLDAVLDYAGRDYHVLSVHEHIHYEPIDFDEKYRQACQHKFMCAAFNGSLTYKQLSYMPTSILDCGAGSCTWAISMATMLPNCHVVAIDIAFTLIPDEIPLNLEIKRANLNESLPFDSESFDIVNSRMVVGGVEKRHWVGYLHELKRITKRGGFVQMAEMDYQPYSRSNQVIPEQGLGRWGALYYQTMSRRKDPEITKKLYQMMCNVGFVDIASNIIMAPTCSWPEEAYAKELGHINQSNVQLMLGGTILFSLMFIERLLEDDVRAMQRRAQYDANNHSLQLVQLLVTFLQASYKMLTFATRRSMFASQSSALMRQTAMTMTSQRLYSTATDGPALLSMIKGDLKTAMRAKDAPRLAVLRAIMSATLNASKTASPIKTDVQLIALLRKNVAASKDAAAQFKGAGREDLEAKELGQVAILEAYIANSGVQSVGLEQLKSLIAEKIKEAKAAGAKSLVGEVMKRMNAELEGKDVDKKEVSALVKQMAESA</sequence>
<dbReference type="SUPFAM" id="SSF89095">
    <property type="entry name" value="GatB/YqeY motif"/>
    <property type="match status" value="1"/>
</dbReference>
<organism evidence="4 5">
    <name type="scientific">Ceratocystis pirilliformis</name>
    <dbReference type="NCBI Taxonomy" id="259994"/>
    <lineage>
        <taxon>Eukaryota</taxon>
        <taxon>Fungi</taxon>
        <taxon>Dikarya</taxon>
        <taxon>Ascomycota</taxon>
        <taxon>Pezizomycotina</taxon>
        <taxon>Sordariomycetes</taxon>
        <taxon>Hypocreomycetidae</taxon>
        <taxon>Microascales</taxon>
        <taxon>Ceratocystidaceae</taxon>
        <taxon>Ceratocystis</taxon>
    </lineage>
</organism>
<accession>A0ABR3ZAB4</accession>
<evidence type="ECO:0000313" key="4">
    <source>
        <dbReference type="EMBL" id="KAL1897519.1"/>
    </source>
</evidence>
<dbReference type="Pfam" id="PF13649">
    <property type="entry name" value="Methyltransf_25"/>
    <property type="match status" value="1"/>
</dbReference>
<feature type="compositionally biased region" description="Polar residues" evidence="2">
    <location>
        <begin position="1"/>
        <end position="10"/>
    </location>
</feature>
<comment type="caution">
    <text evidence="4">The sequence shown here is derived from an EMBL/GenBank/DDBJ whole genome shotgun (WGS) entry which is preliminary data.</text>
</comment>
<dbReference type="InterPro" id="IPR029063">
    <property type="entry name" value="SAM-dependent_MTases_sf"/>
</dbReference>
<dbReference type="Gene3D" id="1.10.1510.10">
    <property type="entry name" value="Uncharacterised protein YqeY/AIM41 PF09424, N-terminal domain"/>
    <property type="match status" value="1"/>
</dbReference>
<dbReference type="SUPFAM" id="SSF53335">
    <property type="entry name" value="S-adenosyl-L-methionine-dependent methyltransferases"/>
    <property type="match status" value="1"/>
</dbReference>
<dbReference type="EMBL" id="JAWDJO010000044">
    <property type="protein sequence ID" value="KAL1897519.1"/>
    <property type="molecule type" value="Genomic_DNA"/>
</dbReference>
<dbReference type="Gene3D" id="3.40.50.150">
    <property type="entry name" value="Vaccinia Virus protein VP39"/>
    <property type="match status" value="1"/>
</dbReference>